<dbReference type="Proteomes" id="UP000053176">
    <property type="component" value="Unassembled WGS sequence"/>
</dbReference>
<accession>A0A101KLX3</accession>
<comment type="caution">
    <text evidence="1">The sequence shown here is derived from an EMBL/GenBank/DDBJ whole genome shotgun (WGS) entry which is preliminary data.</text>
</comment>
<proteinExistence type="predicted"/>
<dbReference type="AlphaFoldDB" id="A0A101KLX3"/>
<reference evidence="1 2" key="1">
    <citation type="submission" date="2015-12" db="EMBL/GenBank/DDBJ databases">
        <title>Draft genome sequence of Mesorhizobium sp. UFLA 01-765, a multitolerant efficient symbiont and plant-growth promoting strain isolated from Zn-mining soil using Leucaena leucocephala as a trap plant.</title>
        <authorList>
            <person name="Rangel W.M."/>
            <person name="Thijs S."/>
            <person name="Longatti S.M."/>
            <person name="Moreira F.M."/>
            <person name="Weyens N."/>
            <person name="Vangronsveld J."/>
            <person name="Van Hamme J.D."/>
            <person name="Bottos E.M."/>
            <person name="Rineau F."/>
        </authorList>
    </citation>
    <scope>NUCLEOTIDE SEQUENCE [LARGE SCALE GENOMIC DNA]</scope>
    <source>
        <strain evidence="1 2">UFLA 01-765</strain>
    </source>
</reference>
<protein>
    <submittedName>
        <fullName evidence="1">Uncharacterized protein</fullName>
    </submittedName>
</protein>
<evidence type="ECO:0000313" key="2">
    <source>
        <dbReference type="Proteomes" id="UP000053176"/>
    </source>
</evidence>
<evidence type="ECO:0000313" key="1">
    <source>
        <dbReference type="EMBL" id="KUM23147.1"/>
    </source>
</evidence>
<name>A0A101KLX3_RHILI</name>
<organism evidence="1 2">
    <name type="scientific">Rhizobium loti</name>
    <name type="common">Mesorhizobium loti</name>
    <dbReference type="NCBI Taxonomy" id="381"/>
    <lineage>
        <taxon>Bacteria</taxon>
        <taxon>Pseudomonadati</taxon>
        <taxon>Pseudomonadota</taxon>
        <taxon>Alphaproteobacteria</taxon>
        <taxon>Hyphomicrobiales</taxon>
        <taxon>Phyllobacteriaceae</taxon>
        <taxon>Mesorhizobium</taxon>
    </lineage>
</organism>
<gene>
    <name evidence="1" type="ORF">AU467_34180</name>
</gene>
<dbReference type="EMBL" id="LPWA01000180">
    <property type="protein sequence ID" value="KUM23147.1"/>
    <property type="molecule type" value="Genomic_DNA"/>
</dbReference>
<sequence length="95" mass="10981">MTLNRLEYGRVGETTWHQKISYGKVALEALFVDLFLEAHDKPPAEIASCGHDQIETAEDRRTRFVSVPRIRWRWPEYPYAEEFALAHARIPAAAL</sequence>